<dbReference type="OrthoDB" id="2235976at2"/>
<keyword evidence="3" id="KW-1185">Reference proteome</keyword>
<evidence type="ECO:0000313" key="3">
    <source>
        <dbReference type="Proteomes" id="UP000182015"/>
    </source>
</evidence>
<evidence type="ECO:0008006" key="4">
    <source>
        <dbReference type="Google" id="ProtNLM"/>
    </source>
</evidence>
<feature type="coiled-coil region" evidence="1">
    <location>
        <begin position="92"/>
        <end position="119"/>
    </location>
</feature>
<dbReference type="STRING" id="1856638.A9Q68_09955"/>
<dbReference type="Proteomes" id="UP000182015">
    <property type="component" value="Unassembled WGS sequence"/>
</dbReference>
<protein>
    <recommendedName>
        <fullName evidence="4">DUF1366 domain-containing protein</fullName>
    </recommendedName>
</protein>
<keyword evidence="1" id="KW-0175">Coiled coil</keyword>
<reference evidence="3" key="1">
    <citation type="submission" date="2016-06" db="EMBL/GenBank/DDBJ databases">
        <authorList>
            <person name="de Vries S.P.W."/>
            <person name="Hadjirin N.F."/>
            <person name="Lay E.M."/>
            <person name="Zadoks R.N."/>
            <person name="Peacock S.J."/>
            <person name="Parkhill J."/>
            <person name="Grant A.J."/>
            <person name="Mcdougall S."/>
            <person name="Holmes M.A."/>
        </authorList>
    </citation>
    <scope>NUCLEOTIDE SEQUENCE [LARGE SCALE GENOMIC DNA]</scope>
    <source>
        <strain evidence="3">NZ1587</strain>
    </source>
</reference>
<proteinExistence type="predicted"/>
<organism evidence="2 3">
    <name type="scientific">Streptococcus bovimastitidis</name>
    <dbReference type="NCBI Taxonomy" id="1856638"/>
    <lineage>
        <taxon>Bacteria</taxon>
        <taxon>Bacillati</taxon>
        <taxon>Bacillota</taxon>
        <taxon>Bacilli</taxon>
        <taxon>Lactobacillales</taxon>
        <taxon>Streptococcaceae</taxon>
        <taxon>Streptococcus</taxon>
    </lineage>
</organism>
<gene>
    <name evidence="2" type="ORF">A9Q68_09955</name>
</gene>
<accession>A0A1L8MK70</accession>
<evidence type="ECO:0000256" key="1">
    <source>
        <dbReference type="SAM" id="Coils"/>
    </source>
</evidence>
<evidence type="ECO:0000313" key="2">
    <source>
        <dbReference type="EMBL" id="OJF71154.1"/>
    </source>
</evidence>
<comment type="caution">
    <text evidence="2">The sequence shown here is derived from an EMBL/GenBank/DDBJ whole genome shotgun (WGS) entry which is preliminary data.</text>
</comment>
<dbReference type="Pfam" id="PF07104">
    <property type="entry name" value="DUF1366"/>
    <property type="match status" value="1"/>
</dbReference>
<dbReference type="AlphaFoldDB" id="A0A1L8MK70"/>
<name>A0A1L8MK70_9STRE</name>
<dbReference type="InterPro" id="IPR009796">
    <property type="entry name" value="DUF1366"/>
</dbReference>
<dbReference type="RefSeq" id="WP_071794569.1">
    <property type="nucleotide sequence ID" value="NZ_LZDD01000004.1"/>
</dbReference>
<sequence length="132" mass="14766">MAVNLPFEYVRKSLNYDASGSPSELVVYLNVNGQETPFFLSAEHEKKSNTELFDLVMESIYQVNFPMRAENEKFNLLGSKIAEVDQAIEVSKKATEELIAQTEKIKQELQTKIDNAVVELTTLITSSLSGMG</sequence>
<dbReference type="EMBL" id="LZDD01000004">
    <property type="protein sequence ID" value="OJF71154.1"/>
    <property type="molecule type" value="Genomic_DNA"/>
</dbReference>